<reference evidence="5" key="2">
    <citation type="submission" date="2023-02" db="EMBL/GenBank/DDBJ databases">
        <authorList>
            <person name="Rayyan A."/>
            <person name="Meyer T."/>
            <person name="Kyndt J.A."/>
        </authorList>
    </citation>
    <scope>NUCLEOTIDE SEQUENCE</scope>
    <source>
        <strain evidence="5">DSM 9987</strain>
    </source>
</reference>
<gene>
    <name evidence="5" type="ORF">PQJ73_24405</name>
</gene>
<dbReference type="SMART" id="SM00347">
    <property type="entry name" value="HTH_MARR"/>
    <property type="match status" value="1"/>
</dbReference>
<dbReference type="PROSITE" id="PS50995">
    <property type="entry name" value="HTH_MARR_2"/>
    <property type="match status" value="1"/>
</dbReference>
<dbReference type="InterPro" id="IPR039422">
    <property type="entry name" value="MarR/SlyA-like"/>
</dbReference>
<proteinExistence type="predicted"/>
<comment type="caution">
    <text evidence="5">The sequence shown here is derived from an EMBL/GenBank/DDBJ whole genome shotgun (WGS) entry which is preliminary data.</text>
</comment>
<keyword evidence="6" id="KW-1185">Reference proteome</keyword>
<accession>A0ABT5JHS2</accession>
<dbReference type="Proteomes" id="UP001165652">
    <property type="component" value="Unassembled WGS sequence"/>
</dbReference>
<keyword evidence="2" id="KW-0238">DNA-binding</keyword>
<evidence type="ECO:0000256" key="3">
    <source>
        <dbReference type="ARBA" id="ARBA00023163"/>
    </source>
</evidence>
<evidence type="ECO:0000259" key="4">
    <source>
        <dbReference type="PROSITE" id="PS50995"/>
    </source>
</evidence>
<dbReference type="PANTHER" id="PTHR33164">
    <property type="entry name" value="TRANSCRIPTIONAL REGULATOR, MARR FAMILY"/>
    <property type="match status" value="1"/>
</dbReference>
<dbReference type="PANTHER" id="PTHR33164:SF64">
    <property type="entry name" value="TRANSCRIPTIONAL REGULATOR SLYA"/>
    <property type="match status" value="1"/>
</dbReference>
<evidence type="ECO:0000313" key="5">
    <source>
        <dbReference type="EMBL" id="MDC7788839.1"/>
    </source>
</evidence>
<evidence type="ECO:0000256" key="2">
    <source>
        <dbReference type="ARBA" id="ARBA00023125"/>
    </source>
</evidence>
<evidence type="ECO:0000313" key="6">
    <source>
        <dbReference type="Proteomes" id="UP001165652"/>
    </source>
</evidence>
<organism evidence="5 6">
    <name type="scientific">Rhodoplanes tepidamans</name>
    <name type="common">Rhodoplanes cryptolactis</name>
    <dbReference type="NCBI Taxonomy" id="200616"/>
    <lineage>
        <taxon>Bacteria</taxon>
        <taxon>Pseudomonadati</taxon>
        <taxon>Pseudomonadota</taxon>
        <taxon>Alphaproteobacteria</taxon>
        <taxon>Hyphomicrobiales</taxon>
        <taxon>Nitrobacteraceae</taxon>
        <taxon>Rhodoplanes</taxon>
    </lineage>
</organism>
<keyword evidence="3" id="KW-0804">Transcription</keyword>
<dbReference type="Pfam" id="PF12802">
    <property type="entry name" value="MarR_2"/>
    <property type="match status" value="1"/>
</dbReference>
<dbReference type="EMBL" id="JAQQLI010000053">
    <property type="protein sequence ID" value="MDC7788839.1"/>
    <property type="molecule type" value="Genomic_DNA"/>
</dbReference>
<protein>
    <submittedName>
        <fullName evidence="5">MarR family transcriptional regulator</fullName>
    </submittedName>
</protein>
<dbReference type="PRINTS" id="PR00598">
    <property type="entry name" value="HTHMARR"/>
</dbReference>
<dbReference type="Gene3D" id="1.10.10.10">
    <property type="entry name" value="Winged helix-like DNA-binding domain superfamily/Winged helix DNA-binding domain"/>
    <property type="match status" value="1"/>
</dbReference>
<evidence type="ECO:0000256" key="1">
    <source>
        <dbReference type="ARBA" id="ARBA00023015"/>
    </source>
</evidence>
<dbReference type="RefSeq" id="WP_307155873.1">
    <property type="nucleotide sequence ID" value="NZ_JAUSUJ010000020.1"/>
</dbReference>
<name>A0ABT5JHS2_RHOTP</name>
<dbReference type="InterPro" id="IPR036390">
    <property type="entry name" value="WH_DNA-bd_sf"/>
</dbReference>
<feature type="domain" description="HTH marR-type" evidence="4">
    <location>
        <begin position="21"/>
        <end position="153"/>
    </location>
</feature>
<dbReference type="SUPFAM" id="SSF46785">
    <property type="entry name" value="Winged helix' DNA-binding domain"/>
    <property type="match status" value="1"/>
</dbReference>
<keyword evidence="1" id="KW-0805">Transcription regulation</keyword>
<sequence length="174" mass="19201">MPAGAAPLYSGNRPMIIHEDDKGLGFLLGDAARLLRKVIDRRLQPFGLTRAQWAVLAMLASRDGLSQSELADELEIEKSTVGRLIDHVEANGLIERRPMANDRRFWRVHLTEQARPLIARVTEVILATRTEMLSGLTDEQQRRLSDGLAVIKSNLSAALDSEASKPPAPLSEPC</sequence>
<dbReference type="InterPro" id="IPR036388">
    <property type="entry name" value="WH-like_DNA-bd_sf"/>
</dbReference>
<reference evidence="5" key="1">
    <citation type="journal article" date="2023" name="Microbiol Resour">
        <title>Genome Sequences of Rhodoplanes serenus and Two Thermotolerant Strains, Rhodoplanes tepidamans and 'Rhodoplanes cryptolactis,' Further Refine the Genus.</title>
        <authorList>
            <person name="Rayyan A.A."/>
            <person name="Kyndt J.A."/>
        </authorList>
    </citation>
    <scope>NUCLEOTIDE SEQUENCE</scope>
    <source>
        <strain evidence="5">DSM 9987</strain>
    </source>
</reference>
<dbReference type="InterPro" id="IPR000835">
    <property type="entry name" value="HTH_MarR-typ"/>
</dbReference>